<name>A0A1H2PYN1_9PROT</name>
<dbReference type="EMBL" id="VNHT01000007">
    <property type="protein sequence ID" value="TYP91886.1"/>
    <property type="molecule type" value="Genomic_DNA"/>
</dbReference>
<organism evidence="1 3">
    <name type="scientific">Nitrosomonas communis</name>
    <dbReference type="NCBI Taxonomy" id="44574"/>
    <lineage>
        <taxon>Bacteria</taxon>
        <taxon>Pseudomonadati</taxon>
        <taxon>Pseudomonadota</taxon>
        <taxon>Betaproteobacteria</taxon>
        <taxon>Nitrosomonadales</taxon>
        <taxon>Nitrosomonadaceae</taxon>
        <taxon>Nitrosomonas</taxon>
    </lineage>
</organism>
<evidence type="ECO:0000313" key="1">
    <source>
        <dbReference type="EMBL" id="SDV99977.1"/>
    </source>
</evidence>
<protein>
    <submittedName>
        <fullName evidence="1">Uncharacterized protein</fullName>
    </submittedName>
</protein>
<proteinExistence type="predicted"/>
<reference evidence="1 3" key="1">
    <citation type="submission" date="2016-10" db="EMBL/GenBank/DDBJ databases">
        <authorList>
            <person name="de Groot N.N."/>
        </authorList>
    </citation>
    <scope>NUCLEOTIDE SEQUENCE [LARGE SCALE GENOMIC DNA]</scope>
    <source>
        <strain evidence="1 3">Nm110</strain>
    </source>
</reference>
<evidence type="ECO:0000313" key="4">
    <source>
        <dbReference type="Proteomes" id="UP000324176"/>
    </source>
</evidence>
<gene>
    <name evidence="2" type="ORF">BCL69_100747</name>
    <name evidence="1" type="ORF">SAMN05421882_1001124</name>
</gene>
<evidence type="ECO:0000313" key="3">
    <source>
        <dbReference type="Proteomes" id="UP000183454"/>
    </source>
</evidence>
<accession>A0A1H2PYN1</accession>
<sequence>MRNYRFSDNAFHTAIYQEGTFEVDSIKIAIAGRLFQFH</sequence>
<dbReference type="Proteomes" id="UP000324176">
    <property type="component" value="Unassembled WGS sequence"/>
</dbReference>
<evidence type="ECO:0000313" key="2">
    <source>
        <dbReference type="EMBL" id="TYP91886.1"/>
    </source>
</evidence>
<dbReference type="EMBL" id="FNNH01000001">
    <property type="protein sequence ID" value="SDV99977.1"/>
    <property type="molecule type" value="Genomic_DNA"/>
</dbReference>
<reference evidence="2 4" key="2">
    <citation type="submission" date="2019-07" db="EMBL/GenBank/DDBJ databases">
        <title>Active sludge and wastewater microbial communities from Klosterneuburg, Austria.</title>
        <authorList>
            <person name="Wagner M."/>
        </authorList>
    </citation>
    <scope>NUCLEOTIDE SEQUENCE [LARGE SCALE GENOMIC DNA]</scope>
    <source>
        <strain evidence="2 4">Nm2</strain>
    </source>
</reference>
<dbReference type="Proteomes" id="UP000183454">
    <property type="component" value="Unassembled WGS sequence"/>
</dbReference>
<dbReference type="AlphaFoldDB" id="A0A1H2PYN1"/>